<gene>
    <name evidence="1" type="ORF">SAMN04487864_101286</name>
</gene>
<sequence length="343" mass="38279">MAVHPGAVIAVAGLAVAGFRLYTALSNSAQIVRSSLERYNDEKIRYYTVNKQVLEKVVDYGKFKLELWDEFGALAQLYSRMTNPPGLISYKGMESVHAGRPQMDDIRNMTAALKALHEQQWDVVGTGMLTSLAIYGKTMTQKVEKDQVLHIEGFPDTEEGDSVLDTMGTVPAPHHSDNGMIEEGAVLNGILGVPVVVDTDALYAELCDKPITELTKEEAFALKDQIDWRSLKLADAVGRINRLGDTVESIRSDVERLRDVWRSKLEGIGLLVQRTPDYNEFILADKQDYQFAVMLQRTTRLLTRLDLVLKRGNMCVLNSMAINDCKRQAAELVPLPDPNAPER</sequence>
<protein>
    <submittedName>
        <fullName evidence="1">Uncharacterized protein</fullName>
    </submittedName>
</protein>
<evidence type="ECO:0000313" key="2">
    <source>
        <dbReference type="Proteomes" id="UP000198943"/>
    </source>
</evidence>
<dbReference type="AlphaFoldDB" id="A0A1G6HW04"/>
<evidence type="ECO:0000313" key="1">
    <source>
        <dbReference type="EMBL" id="SDB98384.1"/>
    </source>
</evidence>
<keyword evidence="2" id="KW-1185">Reference proteome</keyword>
<dbReference type="EMBL" id="FMYW01000001">
    <property type="protein sequence ID" value="SDB98384.1"/>
    <property type="molecule type" value="Genomic_DNA"/>
</dbReference>
<name>A0A1G6HW04_9FIRM</name>
<organism evidence="1 2">
    <name type="scientific">Succiniclasticum ruminis</name>
    <dbReference type="NCBI Taxonomy" id="40841"/>
    <lineage>
        <taxon>Bacteria</taxon>
        <taxon>Bacillati</taxon>
        <taxon>Bacillota</taxon>
        <taxon>Negativicutes</taxon>
        <taxon>Acidaminococcales</taxon>
        <taxon>Acidaminococcaceae</taxon>
        <taxon>Succiniclasticum</taxon>
    </lineage>
</organism>
<dbReference type="Proteomes" id="UP000198943">
    <property type="component" value="Unassembled WGS sequence"/>
</dbReference>
<dbReference type="OrthoDB" id="9817695at2"/>
<proteinExistence type="predicted"/>
<accession>A0A1G6HW04</accession>
<reference evidence="2" key="1">
    <citation type="submission" date="2016-10" db="EMBL/GenBank/DDBJ databases">
        <authorList>
            <person name="Varghese N."/>
            <person name="Submissions S."/>
        </authorList>
    </citation>
    <scope>NUCLEOTIDE SEQUENCE [LARGE SCALE GENOMIC DNA]</scope>
    <source>
        <strain evidence="2">DSM 11005</strain>
    </source>
</reference>
<dbReference type="RefSeq" id="WP_093729050.1">
    <property type="nucleotide sequence ID" value="NZ_FMYW01000001.1"/>
</dbReference>